<organism evidence="5 6">
    <name type="scientific">Rhodobium orientis</name>
    <dbReference type="NCBI Taxonomy" id="34017"/>
    <lineage>
        <taxon>Bacteria</taxon>
        <taxon>Pseudomonadati</taxon>
        <taxon>Pseudomonadota</taxon>
        <taxon>Alphaproteobacteria</taxon>
        <taxon>Hyphomicrobiales</taxon>
        <taxon>Rhodobiaceae</taxon>
        <taxon>Rhodobium</taxon>
    </lineage>
</organism>
<feature type="transmembrane region" description="Helical" evidence="2">
    <location>
        <begin position="339"/>
        <end position="361"/>
    </location>
</feature>
<comment type="caution">
    <text evidence="5">The sequence shown here is derived from an EMBL/GenBank/DDBJ whole genome shotgun (WGS) entry which is preliminary data.</text>
</comment>
<evidence type="ECO:0008006" key="7">
    <source>
        <dbReference type="Google" id="ProtNLM"/>
    </source>
</evidence>
<dbReference type="Gene3D" id="6.10.340.10">
    <property type="match status" value="1"/>
</dbReference>
<protein>
    <recommendedName>
        <fullName evidence="7">Adenylate/guanylate cyclase domain-containing protein</fullName>
    </recommendedName>
</protein>
<dbReference type="PANTHER" id="PTHR43081">
    <property type="entry name" value="ADENYLATE CYCLASE, TERMINAL-DIFFERENTIATION SPECIFIC-RELATED"/>
    <property type="match status" value="1"/>
</dbReference>
<dbReference type="PANTHER" id="PTHR43081:SF1">
    <property type="entry name" value="ADENYLATE CYCLASE, TERMINAL-DIFFERENTIATION SPECIFIC"/>
    <property type="match status" value="1"/>
</dbReference>
<dbReference type="OrthoDB" id="9789782at2"/>
<dbReference type="PROSITE" id="PS50125">
    <property type="entry name" value="GUANYLATE_CYCLASE_2"/>
    <property type="match status" value="1"/>
</dbReference>
<dbReference type="SMART" id="SM00044">
    <property type="entry name" value="CYCc"/>
    <property type="match status" value="1"/>
</dbReference>
<dbReference type="GO" id="GO:0009190">
    <property type="term" value="P:cyclic nucleotide biosynthetic process"/>
    <property type="evidence" value="ECO:0007669"/>
    <property type="project" value="InterPro"/>
</dbReference>
<feature type="region of interest" description="Disordered" evidence="1">
    <location>
        <begin position="624"/>
        <end position="664"/>
    </location>
</feature>
<dbReference type="CDD" id="cd06225">
    <property type="entry name" value="HAMP"/>
    <property type="match status" value="1"/>
</dbReference>
<keyword evidence="2" id="KW-1133">Transmembrane helix</keyword>
<dbReference type="SUPFAM" id="SSF55073">
    <property type="entry name" value="Nucleotide cyclase"/>
    <property type="match status" value="1"/>
</dbReference>
<dbReference type="AlphaFoldDB" id="A0A327JIV6"/>
<evidence type="ECO:0000256" key="2">
    <source>
        <dbReference type="SAM" id="Phobius"/>
    </source>
</evidence>
<dbReference type="Proteomes" id="UP000249299">
    <property type="component" value="Unassembled WGS sequence"/>
</dbReference>
<dbReference type="GO" id="GO:0016020">
    <property type="term" value="C:membrane"/>
    <property type="evidence" value="ECO:0007669"/>
    <property type="project" value="InterPro"/>
</dbReference>
<dbReference type="CDD" id="cd07302">
    <property type="entry name" value="CHD"/>
    <property type="match status" value="1"/>
</dbReference>
<accession>A0A327JIV6</accession>
<dbReference type="GO" id="GO:0004016">
    <property type="term" value="F:adenylate cyclase activity"/>
    <property type="evidence" value="ECO:0007669"/>
    <property type="project" value="UniProtKB-ARBA"/>
</dbReference>
<keyword evidence="2" id="KW-0812">Transmembrane</keyword>
<dbReference type="EMBL" id="NPEV01000043">
    <property type="protein sequence ID" value="RAI25646.1"/>
    <property type="molecule type" value="Genomic_DNA"/>
</dbReference>
<dbReference type="Pfam" id="PF00211">
    <property type="entry name" value="Guanylate_cyc"/>
    <property type="match status" value="1"/>
</dbReference>
<evidence type="ECO:0000313" key="5">
    <source>
        <dbReference type="EMBL" id="RAI25646.1"/>
    </source>
</evidence>
<feature type="domain" description="Guanylate cyclase" evidence="3">
    <location>
        <begin position="443"/>
        <end position="575"/>
    </location>
</feature>
<feature type="domain" description="HAMP" evidence="4">
    <location>
        <begin position="362"/>
        <end position="416"/>
    </location>
</feature>
<feature type="compositionally biased region" description="Basic and acidic residues" evidence="1">
    <location>
        <begin position="642"/>
        <end position="652"/>
    </location>
</feature>
<dbReference type="GO" id="GO:0035556">
    <property type="term" value="P:intracellular signal transduction"/>
    <property type="evidence" value="ECO:0007669"/>
    <property type="project" value="InterPro"/>
</dbReference>
<evidence type="ECO:0000256" key="1">
    <source>
        <dbReference type="SAM" id="MobiDB-lite"/>
    </source>
</evidence>
<sequence>MAVRQAILAAMRRVRKKKDRRPRSVRMAVLLSVVFGSLIAVAVSAGLTVAVLSNYRNTVSLLDDKAVLLMRAFEDGLSRHLDPSRQAVTRLAKLYRDSDLTIGGASMQSILMGALIGRPGVDVVLVYGPELNWSGVIRDTDGTIRRISDRAPLSKKVIAKLRGIKADDGTRWTDLLYIPSAHTVYTSIAAPLERGGRIDGYLVAAISTERLSELTRELAVAGATAFILDGNGRLIAHSDAAALNLDSLRDDGHPTVDPARAGDDVLASRDRWEPIDGFPKTHKAGITIAEFDVEDGRDGAGPGPPVIILTSQLAGFGPQDWTIGMHLSGSDISSEIRRLWGSAMVGLGALVVAVLLSFWLARRVARPLARVSLQASRIANLDIEDVDDLPPSRIREIDTTASAFNRMLEGLRAFTTYVPRSLVAKLVRSGMAETTRSREATLTIMFSDIVGFTTLSESLSVQETAALLNRHFQILVACVEAEGGTVDKFLGDGMLAFWGAPDQLDSHADAAVRTAIAIGRALRAENEESAARGDPVLRLRIGIHTGPVIVGNIGTYERVNYTIVGDNVNVCQRIEAEGKVLAPEAEVAILASADTVTALSVAPRSTFAGSRLLRGRMTPVDLYSIDPATPETDLRPGAAADRSTEAPPEAKKGGKAVDLAADRP</sequence>
<keyword evidence="6" id="KW-1185">Reference proteome</keyword>
<dbReference type="Gene3D" id="3.30.70.1230">
    <property type="entry name" value="Nucleotide cyclase"/>
    <property type="match status" value="1"/>
</dbReference>
<dbReference type="InterPro" id="IPR001054">
    <property type="entry name" value="A/G_cyclase"/>
</dbReference>
<dbReference type="SMART" id="SM00304">
    <property type="entry name" value="HAMP"/>
    <property type="match status" value="1"/>
</dbReference>
<dbReference type="Gene3D" id="3.30.450.20">
    <property type="entry name" value="PAS domain"/>
    <property type="match status" value="1"/>
</dbReference>
<dbReference type="InterPro" id="IPR003660">
    <property type="entry name" value="HAMP_dom"/>
</dbReference>
<dbReference type="InterPro" id="IPR050697">
    <property type="entry name" value="Adenylyl/Guanylyl_Cyclase_3/4"/>
</dbReference>
<dbReference type="PROSITE" id="PS50885">
    <property type="entry name" value="HAMP"/>
    <property type="match status" value="1"/>
</dbReference>
<evidence type="ECO:0000313" key="6">
    <source>
        <dbReference type="Proteomes" id="UP000249299"/>
    </source>
</evidence>
<evidence type="ECO:0000259" key="3">
    <source>
        <dbReference type="PROSITE" id="PS50125"/>
    </source>
</evidence>
<name>A0A327JIV6_9HYPH</name>
<dbReference type="Pfam" id="PF00672">
    <property type="entry name" value="HAMP"/>
    <property type="match status" value="1"/>
</dbReference>
<dbReference type="InterPro" id="IPR029787">
    <property type="entry name" value="Nucleotide_cyclase"/>
</dbReference>
<reference evidence="5 6" key="1">
    <citation type="submission" date="2017-07" db="EMBL/GenBank/DDBJ databases">
        <title>Draft Genome Sequences of Select Purple Nonsulfur Bacteria.</title>
        <authorList>
            <person name="Lasarre B."/>
            <person name="Mckinlay J.B."/>
        </authorList>
    </citation>
    <scope>NUCLEOTIDE SEQUENCE [LARGE SCALE GENOMIC DNA]</scope>
    <source>
        <strain evidence="5 6">DSM 11290</strain>
    </source>
</reference>
<gene>
    <name evidence="5" type="ORF">CH339_17360</name>
</gene>
<proteinExistence type="predicted"/>
<keyword evidence="2" id="KW-0472">Membrane</keyword>
<evidence type="ECO:0000259" key="4">
    <source>
        <dbReference type="PROSITE" id="PS50885"/>
    </source>
</evidence>